<dbReference type="EMBL" id="LS480641">
    <property type="protein sequence ID" value="SPT20159.1"/>
    <property type="molecule type" value="Genomic_DNA"/>
</dbReference>
<dbReference type="Proteomes" id="UP000280104">
    <property type="component" value="Chromosome II"/>
</dbReference>
<accession>A0A7H4LNH0</accession>
<organism evidence="1 2">
    <name type="scientific">Triticum aestivum</name>
    <name type="common">Wheat</name>
    <dbReference type="NCBI Taxonomy" id="4565"/>
    <lineage>
        <taxon>Eukaryota</taxon>
        <taxon>Viridiplantae</taxon>
        <taxon>Streptophyta</taxon>
        <taxon>Embryophyta</taxon>
        <taxon>Tracheophyta</taxon>
        <taxon>Spermatophyta</taxon>
        <taxon>Magnoliopsida</taxon>
        <taxon>Liliopsida</taxon>
        <taxon>Poales</taxon>
        <taxon>Poaceae</taxon>
        <taxon>BOP clade</taxon>
        <taxon>Pooideae</taxon>
        <taxon>Triticodae</taxon>
        <taxon>Triticeae</taxon>
        <taxon>Triticinae</taxon>
        <taxon>Triticum</taxon>
    </lineage>
</organism>
<dbReference type="AlphaFoldDB" id="A0A7H4LNH0"/>
<protein>
    <submittedName>
        <fullName evidence="1">Uncharacterized protein</fullName>
    </submittedName>
</protein>
<name>A0A7H4LNH0_WHEAT</name>
<proteinExistence type="predicted"/>
<reference evidence="1 2" key="1">
    <citation type="submission" date="2018-05" db="EMBL/GenBank/DDBJ databases">
        <authorList>
            <person name="Thind KAUR A."/>
        </authorList>
    </citation>
    <scope>NUCLEOTIDE SEQUENCE [LARGE SCALE GENOMIC DNA]</scope>
</reference>
<evidence type="ECO:0000313" key="2">
    <source>
        <dbReference type="Proteomes" id="UP000280104"/>
    </source>
</evidence>
<gene>
    <name evidence="1" type="ORF">CAMPLR22A2D_LOCUS4788</name>
</gene>
<sequence length="293" mass="33457">MVCPICRCPGTPCFPLVPADEVPEVFDVVLGEYCFRRMYIPCNVRGFLADYIEEHRNIATTFKHKRTEPAILTYEIRSYASDFKHRGNYSKFCGSAWFESSNNYALHVGDRVVFTLDNSCFDLKVETFRDGERILPLPSVAFENPSNARYELVCSAVMPHGLEFNYHNNRSIVRSLFRTSSFVRCVPFVHVMTATNIVKFIMKIPKVVVSSLRSFLDMPISARISLEAYLGDTHVIMPSSFKLCKQDGTMVIEKTSFSEFISATSYAKDNVVLITFNESTYDRSVSIVFQRLL</sequence>
<evidence type="ECO:0000313" key="1">
    <source>
        <dbReference type="EMBL" id="SPT20159.1"/>
    </source>
</evidence>